<dbReference type="EMBL" id="JPPY01000138">
    <property type="protein sequence ID" value="KND32198.1"/>
    <property type="molecule type" value="Genomic_DNA"/>
</dbReference>
<feature type="transmembrane region" description="Helical" evidence="2">
    <location>
        <begin position="166"/>
        <end position="183"/>
    </location>
</feature>
<organism evidence="3 4">
    <name type="scientific">Streptomyces acidiscabies</name>
    <dbReference type="NCBI Taxonomy" id="42234"/>
    <lineage>
        <taxon>Bacteria</taxon>
        <taxon>Bacillati</taxon>
        <taxon>Actinomycetota</taxon>
        <taxon>Actinomycetes</taxon>
        <taxon>Kitasatosporales</taxon>
        <taxon>Streptomycetaceae</taxon>
        <taxon>Streptomyces</taxon>
    </lineage>
</organism>
<evidence type="ECO:0000313" key="3">
    <source>
        <dbReference type="EMBL" id="KND32198.1"/>
    </source>
</evidence>
<dbReference type="Proteomes" id="UP000037151">
    <property type="component" value="Unassembled WGS sequence"/>
</dbReference>
<evidence type="ECO:0000256" key="2">
    <source>
        <dbReference type="SAM" id="Phobius"/>
    </source>
</evidence>
<name>A0A0L0K312_9ACTN</name>
<evidence type="ECO:0000256" key="1">
    <source>
        <dbReference type="SAM" id="MobiDB-lite"/>
    </source>
</evidence>
<accession>A0A0L0K312</accession>
<sequence>MSGVEGLDRPGTPGSPGAWDERSLEWAGRAPGEPGRTALGESPASRETVVATGPRRTGVDPVKALLHRHRELCERAVDPLEIAAGLEAQGFTDRDAARLRHRDVFSLAEEMYARVPRENTATEQAPSKRLPSPARPAWALLSLLPGALCATTVAGLHRTSGTERQAVLGVGVLAVALALRAVLRHGPLSPRRRPRPVPHRTTSATCWLLLYAAVGDGFLAATVTGGPDGPPGLTPDAPWPLTAAPLLTLALACAPAAYCAHLLAVRAGRRLCGSRGLEEFARAVRPLLLGTVALYTAALTGLTALCGALLGEPAEYARMVPLGLLLFLARLLTIHGFTHAPAVVLSAAAAALALAPATVLAGRLPGCDALSVPVDTLVTAWGPAALTALTATAAAATLLIHTARTLTKASAHARTDRPC</sequence>
<proteinExistence type="predicted"/>
<feature type="transmembrane region" description="Helical" evidence="2">
    <location>
        <begin position="243"/>
        <end position="265"/>
    </location>
</feature>
<feature type="transmembrane region" description="Helical" evidence="2">
    <location>
        <begin position="204"/>
        <end position="223"/>
    </location>
</feature>
<feature type="transmembrane region" description="Helical" evidence="2">
    <location>
        <begin position="286"/>
        <end position="310"/>
    </location>
</feature>
<dbReference type="AlphaFoldDB" id="A0A0L0K312"/>
<feature type="transmembrane region" description="Helical" evidence="2">
    <location>
        <begin position="380"/>
        <end position="400"/>
    </location>
</feature>
<comment type="caution">
    <text evidence="3">The sequence shown here is derived from an EMBL/GenBank/DDBJ whole genome shotgun (WGS) entry which is preliminary data.</text>
</comment>
<feature type="transmembrane region" description="Helical" evidence="2">
    <location>
        <begin position="340"/>
        <end position="360"/>
    </location>
</feature>
<gene>
    <name evidence="3" type="ORF">IQ63_23465</name>
</gene>
<protein>
    <submittedName>
        <fullName evidence="3">Membrane protein</fullName>
    </submittedName>
</protein>
<reference evidence="4" key="1">
    <citation type="submission" date="2014-07" db="EMBL/GenBank/DDBJ databases">
        <title>Genome sequencing of plant-pathogenic Streptomyces species.</title>
        <authorList>
            <person name="Harrison J."/>
            <person name="Sapp M."/>
            <person name="Thwaites R."/>
            <person name="Studholme D.J."/>
        </authorList>
    </citation>
    <scope>NUCLEOTIDE SEQUENCE [LARGE SCALE GENOMIC DNA]</scope>
    <source>
        <strain evidence="4">NCPPB 4445</strain>
    </source>
</reference>
<keyword evidence="2" id="KW-0812">Transmembrane</keyword>
<dbReference type="OrthoDB" id="4339140at2"/>
<evidence type="ECO:0000313" key="4">
    <source>
        <dbReference type="Proteomes" id="UP000037151"/>
    </source>
</evidence>
<keyword evidence="2" id="KW-0472">Membrane</keyword>
<dbReference type="PATRIC" id="fig|42234.21.peg.4853"/>
<feature type="region of interest" description="Disordered" evidence="1">
    <location>
        <begin position="1"/>
        <end position="55"/>
    </location>
</feature>
<keyword evidence="2" id="KW-1133">Transmembrane helix</keyword>
<dbReference type="RefSeq" id="WP_050372405.1">
    <property type="nucleotide sequence ID" value="NZ_KQ257823.1"/>
</dbReference>
<feature type="transmembrane region" description="Helical" evidence="2">
    <location>
        <begin position="316"/>
        <end position="333"/>
    </location>
</feature>
<feature type="transmembrane region" description="Helical" evidence="2">
    <location>
        <begin position="137"/>
        <end position="154"/>
    </location>
</feature>